<gene>
    <name evidence="3" type="ORF">BCR26_07750</name>
</gene>
<comment type="caution">
    <text evidence="3">The sequence shown here is derived from an EMBL/GenBank/DDBJ whole genome shotgun (WGS) entry which is preliminary data.</text>
</comment>
<sequence>MYKKMMFLLAILTVGSVSGCSNKKVEKIEPDKNSSGIRYDQNDSETPKVRKIQKGSSGADHSNSSEVIVEEKSDKN</sequence>
<keyword evidence="2" id="KW-0732">Signal</keyword>
<dbReference type="PROSITE" id="PS51257">
    <property type="entry name" value="PROKAR_LIPOPROTEIN"/>
    <property type="match status" value="1"/>
</dbReference>
<keyword evidence="4" id="KW-1185">Reference proteome</keyword>
<proteinExistence type="predicted"/>
<evidence type="ECO:0000256" key="2">
    <source>
        <dbReference type="SAM" id="SignalP"/>
    </source>
</evidence>
<reference evidence="3 4" key="1">
    <citation type="submission" date="2016-09" db="EMBL/GenBank/DDBJ databases">
        <authorList>
            <person name="Capua I."/>
            <person name="De Benedictis P."/>
            <person name="Joannis T."/>
            <person name="Lombin L.H."/>
            <person name="Cattoli G."/>
        </authorList>
    </citation>
    <scope>NUCLEOTIDE SEQUENCE [LARGE SCALE GENOMIC DNA]</scope>
    <source>
        <strain evidence="3 4">LMG 25899</strain>
    </source>
</reference>
<dbReference type="RefSeq" id="WP_069697233.1">
    <property type="nucleotide sequence ID" value="NZ_JAGGMA010000009.1"/>
</dbReference>
<protein>
    <recommendedName>
        <fullName evidence="5">Lipoprotein</fullName>
    </recommendedName>
</protein>
<feature type="chain" id="PRO_5039003034" description="Lipoprotein" evidence="2">
    <location>
        <begin position="20"/>
        <end position="76"/>
    </location>
</feature>
<feature type="compositionally biased region" description="Polar residues" evidence="1">
    <location>
        <begin position="54"/>
        <end position="66"/>
    </location>
</feature>
<name>A0A1E5L1C1_9ENTE</name>
<dbReference type="Proteomes" id="UP000095256">
    <property type="component" value="Unassembled WGS sequence"/>
</dbReference>
<dbReference type="AlphaFoldDB" id="A0A1E5L1C1"/>
<organism evidence="3 4">
    <name type="scientific">Enterococcus rivorum</name>
    <dbReference type="NCBI Taxonomy" id="762845"/>
    <lineage>
        <taxon>Bacteria</taxon>
        <taxon>Bacillati</taxon>
        <taxon>Bacillota</taxon>
        <taxon>Bacilli</taxon>
        <taxon>Lactobacillales</taxon>
        <taxon>Enterococcaceae</taxon>
        <taxon>Enterococcus</taxon>
    </lineage>
</organism>
<accession>A0A1E5L1C1</accession>
<evidence type="ECO:0000313" key="3">
    <source>
        <dbReference type="EMBL" id="OEH83884.1"/>
    </source>
</evidence>
<evidence type="ECO:0000313" key="4">
    <source>
        <dbReference type="Proteomes" id="UP000095256"/>
    </source>
</evidence>
<feature type="region of interest" description="Disordered" evidence="1">
    <location>
        <begin position="27"/>
        <end position="76"/>
    </location>
</feature>
<evidence type="ECO:0000256" key="1">
    <source>
        <dbReference type="SAM" id="MobiDB-lite"/>
    </source>
</evidence>
<evidence type="ECO:0008006" key="5">
    <source>
        <dbReference type="Google" id="ProtNLM"/>
    </source>
</evidence>
<feature type="signal peptide" evidence="2">
    <location>
        <begin position="1"/>
        <end position="19"/>
    </location>
</feature>
<dbReference type="EMBL" id="MIEK01000002">
    <property type="protein sequence ID" value="OEH83884.1"/>
    <property type="molecule type" value="Genomic_DNA"/>
</dbReference>